<dbReference type="Gene3D" id="1.20.1250.20">
    <property type="entry name" value="MFS general substrate transporter like domains"/>
    <property type="match status" value="2"/>
</dbReference>
<dbReference type="PANTHER" id="PTHR43124:SF3">
    <property type="entry name" value="CHLORAMPHENICOL EFFLUX PUMP RV0191"/>
    <property type="match status" value="1"/>
</dbReference>
<evidence type="ECO:0000256" key="2">
    <source>
        <dbReference type="ARBA" id="ARBA00022475"/>
    </source>
</evidence>
<comment type="caution">
    <text evidence="8">The sequence shown here is derived from an EMBL/GenBank/DDBJ whole genome shotgun (WGS) entry which is preliminary data.</text>
</comment>
<feature type="transmembrane region" description="Helical" evidence="6">
    <location>
        <begin position="326"/>
        <end position="346"/>
    </location>
</feature>
<evidence type="ECO:0000256" key="3">
    <source>
        <dbReference type="ARBA" id="ARBA00022692"/>
    </source>
</evidence>
<dbReference type="PANTHER" id="PTHR43124">
    <property type="entry name" value="PURINE EFFLUX PUMP PBUE"/>
    <property type="match status" value="1"/>
</dbReference>
<sequence>MPMRWIILLVLFFARTVMAVQFQSIAALSPFIMESLAITLTDIGLLIGLYLGPGVIVAIGGGAVATWFGDKRTVATSLVLMVLGGVMVAYASNLGWAVAGRIVSGAGGVVLNVLMTKMVIDWFAGRAVSTALAIFISSWPIGIGLSLLILPALAASTDLQTAWTVLTICSVLALLSFVVIYKAPEGAVTGNAPIKFTSLPWTPLALAAALWALYNAAFAMIFSFGTLVLADRGMPITAASSAISLYIFAASLSIPLGGWLADRTGRANWVILASLAGKMMVFPAVLYLPEAYVPATLVLGGLFAGLAPGPLVALPSLVLSAEARAFGTGVFYSMYYLIMMIAPTLAGGLSDYLGDVNVAFVMGGGMVFLAIMAFWVFRRTVSSAQVAS</sequence>
<evidence type="ECO:0000256" key="5">
    <source>
        <dbReference type="ARBA" id="ARBA00023136"/>
    </source>
</evidence>
<feature type="transmembrane region" description="Helical" evidence="6">
    <location>
        <begin position="267"/>
        <end position="286"/>
    </location>
</feature>
<dbReference type="InterPro" id="IPR011701">
    <property type="entry name" value="MFS"/>
</dbReference>
<feature type="transmembrane region" description="Helical" evidence="6">
    <location>
        <begin position="127"/>
        <end position="150"/>
    </location>
</feature>
<feature type="transmembrane region" description="Helical" evidence="6">
    <location>
        <begin position="358"/>
        <end position="377"/>
    </location>
</feature>
<dbReference type="PROSITE" id="PS50850">
    <property type="entry name" value="MFS"/>
    <property type="match status" value="1"/>
</dbReference>
<dbReference type="Pfam" id="PF07690">
    <property type="entry name" value="MFS_1"/>
    <property type="match status" value="1"/>
</dbReference>
<dbReference type="InterPro" id="IPR050189">
    <property type="entry name" value="MFS_Efflux_Transporters"/>
</dbReference>
<name>A0A6B2NPK9_9RHOB</name>
<dbReference type="GO" id="GO:0005886">
    <property type="term" value="C:plasma membrane"/>
    <property type="evidence" value="ECO:0007669"/>
    <property type="project" value="UniProtKB-SubCell"/>
</dbReference>
<keyword evidence="3 6" id="KW-0812">Transmembrane</keyword>
<accession>A0A6B2NPK9</accession>
<keyword evidence="4 6" id="KW-1133">Transmembrane helix</keyword>
<gene>
    <name evidence="8" type="ORF">G0P99_05915</name>
</gene>
<feature type="transmembrane region" description="Helical" evidence="6">
    <location>
        <begin position="98"/>
        <end position="115"/>
    </location>
</feature>
<feature type="transmembrane region" description="Helical" evidence="6">
    <location>
        <begin position="74"/>
        <end position="92"/>
    </location>
</feature>
<reference evidence="8" key="1">
    <citation type="submission" date="2020-02" db="EMBL/GenBank/DDBJ databases">
        <title>Delineation of the pyrene-degrading pathway in Roseobacter clade bacteria by genomic analysis.</title>
        <authorList>
            <person name="Zhou H."/>
            <person name="Wang H."/>
        </authorList>
    </citation>
    <scope>NUCLEOTIDE SEQUENCE</scope>
    <source>
        <strain evidence="8">PrR005</strain>
    </source>
</reference>
<feature type="transmembrane region" description="Helical" evidence="6">
    <location>
        <begin position="236"/>
        <end position="260"/>
    </location>
</feature>
<feature type="transmembrane region" description="Helical" evidence="6">
    <location>
        <begin position="204"/>
        <end position="230"/>
    </location>
</feature>
<dbReference type="AlphaFoldDB" id="A0A6B2NPK9"/>
<evidence type="ECO:0000259" key="7">
    <source>
        <dbReference type="PROSITE" id="PS50850"/>
    </source>
</evidence>
<dbReference type="RefSeq" id="WP_164128465.1">
    <property type="nucleotide sequence ID" value="NZ_JAAGOX010000009.1"/>
</dbReference>
<evidence type="ECO:0000313" key="8">
    <source>
        <dbReference type="EMBL" id="NDW44487.1"/>
    </source>
</evidence>
<feature type="domain" description="Major facilitator superfamily (MFS) profile" evidence="7">
    <location>
        <begin position="7"/>
        <end position="382"/>
    </location>
</feature>
<proteinExistence type="predicted"/>
<dbReference type="GO" id="GO:0022857">
    <property type="term" value="F:transmembrane transporter activity"/>
    <property type="evidence" value="ECO:0007669"/>
    <property type="project" value="InterPro"/>
</dbReference>
<dbReference type="EMBL" id="JAAGOX010000009">
    <property type="protein sequence ID" value="NDW44487.1"/>
    <property type="molecule type" value="Genomic_DNA"/>
</dbReference>
<keyword evidence="5 6" id="KW-0472">Membrane</keyword>
<evidence type="ECO:0000256" key="4">
    <source>
        <dbReference type="ARBA" id="ARBA00022989"/>
    </source>
</evidence>
<feature type="transmembrane region" description="Helical" evidence="6">
    <location>
        <begin position="162"/>
        <end position="183"/>
    </location>
</feature>
<feature type="transmembrane region" description="Helical" evidence="6">
    <location>
        <begin position="292"/>
        <end position="314"/>
    </location>
</feature>
<dbReference type="SUPFAM" id="SSF103473">
    <property type="entry name" value="MFS general substrate transporter"/>
    <property type="match status" value="1"/>
</dbReference>
<evidence type="ECO:0000256" key="6">
    <source>
        <dbReference type="SAM" id="Phobius"/>
    </source>
</evidence>
<keyword evidence="2" id="KW-1003">Cell membrane</keyword>
<dbReference type="InterPro" id="IPR020846">
    <property type="entry name" value="MFS_dom"/>
</dbReference>
<protein>
    <submittedName>
        <fullName evidence="8">MFS transporter</fullName>
    </submittedName>
</protein>
<comment type="subcellular location">
    <subcellularLocation>
        <location evidence="1">Cell membrane</location>
        <topology evidence="1">Multi-pass membrane protein</topology>
    </subcellularLocation>
</comment>
<feature type="transmembrane region" description="Helical" evidence="6">
    <location>
        <begin position="43"/>
        <end position="67"/>
    </location>
</feature>
<dbReference type="InterPro" id="IPR036259">
    <property type="entry name" value="MFS_trans_sf"/>
</dbReference>
<evidence type="ECO:0000256" key="1">
    <source>
        <dbReference type="ARBA" id="ARBA00004651"/>
    </source>
</evidence>
<organism evidence="8">
    <name type="scientific">Ruegeria sp. PrR005</name>
    <dbReference type="NCBI Taxonomy" id="2706882"/>
    <lineage>
        <taxon>Bacteria</taxon>
        <taxon>Pseudomonadati</taxon>
        <taxon>Pseudomonadota</taxon>
        <taxon>Alphaproteobacteria</taxon>
        <taxon>Rhodobacterales</taxon>
        <taxon>Roseobacteraceae</taxon>
        <taxon>Ruegeria</taxon>
    </lineage>
</organism>